<evidence type="ECO:0000256" key="1">
    <source>
        <dbReference type="SAM" id="MobiDB-lite"/>
    </source>
</evidence>
<feature type="region of interest" description="Disordered" evidence="1">
    <location>
        <begin position="72"/>
        <end position="101"/>
    </location>
</feature>
<dbReference type="EMBL" id="BSXU01005414">
    <property type="protein sequence ID" value="GMG53413.1"/>
    <property type="molecule type" value="Genomic_DNA"/>
</dbReference>
<feature type="compositionally biased region" description="Acidic residues" evidence="1">
    <location>
        <begin position="72"/>
        <end position="83"/>
    </location>
</feature>
<dbReference type="Proteomes" id="UP001165063">
    <property type="component" value="Unassembled WGS sequence"/>
</dbReference>
<comment type="caution">
    <text evidence="2">The sequence shown here is derived from an EMBL/GenBank/DDBJ whole genome shotgun (WGS) entry which is preliminary data.</text>
</comment>
<proteinExistence type="predicted"/>
<organism evidence="2 3">
    <name type="scientific">Ambrosiozyma monospora</name>
    <name type="common">Yeast</name>
    <name type="synonym">Endomycopsis monosporus</name>
    <dbReference type="NCBI Taxonomy" id="43982"/>
    <lineage>
        <taxon>Eukaryota</taxon>
        <taxon>Fungi</taxon>
        <taxon>Dikarya</taxon>
        <taxon>Ascomycota</taxon>
        <taxon>Saccharomycotina</taxon>
        <taxon>Pichiomycetes</taxon>
        <taxon>Pichiales</taxon>
        <taxon>Pichiaceae</taxon>
        <taxon>Ambrosiozyma</taxon>
    </lineage>
</organism>
<protein>
    <submittedName>
        <fullName evidence="2">Unnamed protein product</fullName>
    </submittedName>
</protein>
<gene>
    <name evidence="2" type="ORF">Amon01_000740800</name>
</gene>
<evidence type="ECO:0000313" key="2">
    <source>
        <dbReference type="EMBL" id="GMG53413.1"/>
    </source>
</evidence>
<feature type="region of interest" description="Disordered" evidence="1">
    <location>
        <begin position="1"/>
        <end position="21"/>
    </location>
</feature>
<keyword evidence="3" id="KW-1185">Reference proteome</keyword>
<sequence>MENGSESDEEPTDELEEDDATISDLVALLDSYLQNRSECGSEDESEPESEYNMPNRDEHEQYITVELVDDIADDTDSEDELDTSEPQFGRAFGSDEINQEPDDEAIRYRYFNLPIPRLYYPDTVSSGQRVSERGKENVPPLDDMHFEEDFFIDGDDELTSFLSVDELVSNFGPNDAAPATAVDLDIQNAIADSFPISNVGNRIDEDEYDASSDIDSPVDFEDELTITYSGLDQSTILVPLTSDHSALVDTATFPADNDGNESLYTADVSSETTEFFDAGSSPSSFVTANEPISIQYDTTELSDGDSDGDSDDNDSPGIPEGLQHNTLVSHHTTQQQQLNTTGFGFSKLQLEPFMSHQQIQSKVTTSIDGDLQRVETTFKLLIDSAASSPVPRMNLSMFGELVRATIKIVSSSLPHFSTGYNNYGSTSELRQPDEIEKRLSDAENDNNWTSTEKGLDILILMIKTVTLEEIDHCFETIFGFHEDEENIRLQSEQCDYHRQPPQQELVPSSPIKEPDPINKFNDNEINAEYLYPTLAERLEQQSNQIKLQIRQNRAEAWVKLEFLKIVLASRSKFLTELNINYDNEYEDNEIIDQVNETILKSLHRKIEKWLIDLVELNFLESNDSTIVNEDDEWIQLKLDEFMEVWDPIRLKMVKMFDGYVKIDGTSDQEIHLSILN</sequence>
<feature type="region of interest" description="Disordered" evidence="1">
    <location>
        <begin position="298"/>
        <end position="323"/>
    </location>
</feature>
<accession>A0A9W6Z4S8</accession>
<evidence type="ECO:0000313" key="3">
    <source>
        <dbReference type="Proteomes" id="UP001165063"/>
    </source>
</evidence>
<name>A0A9W6Z4S8_AMBMO</name>
<feature type="compositionally biased region" description="Acidic residues" evidence="1">
    <location>
        <begin position="300"/>
        <end position="314"/>
    </location>
</feature>
<reference evidence="2" key="1">
    <citation type="submission" date="2023-04" db="EMBL/GenBank/DDBJ databases">
        <title>Ambrosiozyma monospora NBRC 1965.</title>
        <authorList>
            <person name="Ichikawa N."/>
            <person name="Sato H."/>
            <person name="Tonouchi N."/>
        </authorList>
    </citation>
    <scope>NUCLEOTIDE SEQUENCE</scope>
    <source>
        <strain evidence="2">NBRC 1965</strain>
    </source>
</reference>
<feature type="region of interest" description="Disordered" evidence="1">
    <location>
        <begin position="33"/>
        <end position="58"/>
    </location>
</feature>
<dbReference type="AlphaFoldDB" id="A0A9W6Z4S8"/>
<feature type="compositionally biased region" description="Acidic residues" evidence="1">
    <location>
        <begin position="40"/>
        <end position="49"/>
    </location>
</feature>